<name>A0ABP5IE58_9ACTN</name>
<feature type="domain" description="PAS" evidence="3">
    <location>
        <begin position="35"/>
        <end position="107"/>
    </location>
</feature>
<reference evidence="6" key="1">
    <citation type="journal article" date="2019" name="Int. J. Syst. Evol. Microbiol.">
        <title>The Global Catalogue of Microorganisms (GCM) 10K type strain sequencing project: providing services to taxonomists for standard genome sequencing and annotation.</title>
        <authorList>
            <consortium name="The Broad Institute Genomics Platform"/>
            <consortium name="The Broad Institute Genome Sequencing Center for Infectious Disease"/>
            <person name="Wu L."/>
            <person name="Ma J."/>
        </authorList>
    </citation>
    <scope>NUCLEOTIDE SEQUENCE [LARGE SCALE GENOMIC DNA]</scope>
    <source>
        <strain evidence="6">JCM 13813</strain>
    </source>
</reference>
<dbReference type="InterPro" id="IPR000014">
    <property type="entry name" value="PAS"/>
</dbReference>
<dbReference type="InterPro" id="IPR000700">
    <property type="entry name" value="PAS-assoc_C"/>
</dbReference>
<dbReference type="PROSITE" id="PS50113">
    <property type="entry name" value="PAC"/>
    <property type="match status" value="1"/>
</dbReference>
<dbReference type="PANTHER" id="PTHR43156:SF2">
    <property type="entry name" value="STAGE II SPORULATION PROTEIN E"/>
    <property type="match status" value="1"/>
</dbReference>
<dbReference type="Gene3D" id="2.10.70.100">
    <property type="match status" value="1"/>
</dbReference>
<evidence type="ECO:0000259" key="4">
    <source>
        <dbReference type="PROSITE" id="PS50113"/>
    </source>
</evidence>
<dbReference type="EMBL" id="BAAAMQ010000007">
    <property type="protein sequence ID" value="GAA2098885.1"/>
    <property type="molecule type" value="Genomic_DNA"/>
</dbReference>
<feature type="region of interest" description="Disordered" evidence="2">
    <location>
        <begin position="1"/>
        <end position="29"/>
    </location>
</feature>
<keyword evidence="1" id="KW-0378">Hydrolase</keyword>
<dbReference type="InterPro" id="IPR035965">
    <property type="entry name" value="PAS-like_dom_sf"/>
</dbReference>
<dbReference type="SMART" id="SM00065">
    <property type="entry name" value="GAF"/>
    <property type="match status" value="1"/>
</dbReference>
<dbReference type="SMART" id="SM00331">
    <property type="entry name" value="PP2C_SIG"/>
    <property type="match status" value="1"/>
</dbReference>
<sequence>MSHSGTTSAGGHARDESVPRVPPPRTSATLDAESDRIAWRLAVDAAGVGAFVWDLVQDRLRWDGRLLELFGLDEESFGGTIESFNRCVHPDDLPRVTDALERAIATCGDYDAEYRVVLPTGDLRWIEARGRALPDDRTGRAVRLVGAAYDTTDVHDGEARVGRVLESMSSAFYQLDREWRFTYVNSEAERLLGQGRARLLGENIWEAFPAAVGSTFETHYREAVATGGPVSFEAHYPAPLDGWYEIRAWPSPEGLAVYFHDISARRAAQDALDRSAHRLALLASVSEDLGDTLDPTEGVSRLATLLVPELGDWCLVTLVQDPQAPDWRRGLRDVAWAHTDETMTGTLTEYASLRLGALADESFLARAVREMASVLLTSDATDQVASVLSPGPARDRLHELAPSSAMIVPLRARGRTVAVVSLFRGRGRRAFSTADQSLLEDIGSRAALALDNARLYASQREVSETLQRSMLTDPPRSEHLEIVTRYAPAGDVARIGGDWYDAFLQQSRGPGGHDVVVVVGDVVGHDVEAAAAMGQLRGLLRGLAVHSGYAPAAVLSGVDTVMRSLQLETTATAVVARFERHPRAGADAGEEVVLRWAHAGHPPALLLMPSGDVRRLADVDDNDLLLGLDPATRRAEQVAFVEPGATLILYTDGLVERRGRDVDDGIDELIHLVRTTAPEAVDVEDLCDRLLDGMIDGTPEDDVALLAVRLRQR</sequence>
<dbReference type="Pfam" id="PF13185">
    <property type="entry name" value="GAF_2"/>
    <property type="match status" value="1"/>
</dbReference>
<dbReference type="InterPro" id="IPR001932">
    <property type="entry name" value="PPM-type_phosphatase-like_dom"/>
</dbReference>
<dbReference type="Gene3D" id="3.30.450.20">
    <property type="entry name" value="PAS domain"/>
    <property type="match status" value="2"/>
</dbReference>
<protein>
    <submittedName>
        <fullName evidence="5">SpoIIE family protein phosphatase</fullName>
    </submittedName>
</protein>
<comment type="caution">
    <text evidence="5">The sequence shown here is derived from an EMBL/GenBank/DDBJ whole genome shotgun (WGS) entry which is preliminary data.</text>
</comment>
<gene>
    <name evidence="5" type="ORF">GCM10009726_08170</name>
</gene>
<dbReference type="Pfam" id="PF08448">
    <property type="entry name" value="PAS_4"/>
    <property type="match status" value="1"/>
</dbReference>
<feature type="domain" description="PAC" evidence="4">
    <location>
        <begin position="110"/>
        <end position="163"/>
    </location>
</feature>
<dbReference type="Pfam" id="PF08447">
    <property type="entry name" value="PAS_3"/>
    <property type="match status" value="1"/>
</dbReference>
<dbReference type="InterPro" id="IPR036457">
    <property type="entry name" value="PPM-type-like_dom_sf"/>
</dbReference>
<evidence type="ECO:0000256" key="1">
    <source>
        <dbReference type="ARBA" id="ARBA00022801"/>
    </source>
</evidence>
<evidence type="ECO:0000313" key="5">
    <source>
        <dbReference type="EMBL" id="GAA2098885.1"/>
    </source>
</evidence>
<dbReference type="SMART" id="SM00091">
    <property type="entry name" value="PAS"/>
    <property type="match status" value="2"/>
</dbReference>
<feature type="domain" description="PAS" evidence="3">
    <location>
        <begin position="157"/>
        <end position="227"/>
    </location>
</feature>
<dbReference type="NCBIfam" id="TIGR00229">
    <property type="entry name" value="sensory_box"/>
    <property type="match status" value="1"/>
</dbReference>
<dbReference type="Gene3D" id="3.60.40.10">
    <property type="entry name" value="PPM-type phosphatase domain"/>
    <property type="match status" value="1"/>
</dbReference>
<dbReference type="SUPFAM" id="SSF55785">
    <property type="entry name" value="PYP-like sensor domain (PAS domain)"/>
    <property type="match status" value="2"/>
</dbReference>
<proteinExistence type="predicted"/>
<keyword evidence="6" id="KW-1185">Reference proteome</keyword>
<dbReference type="InterPro" id="IPR013656">
    <property type="entry name" value="PAS_4"/>
</dbReference>
<dbReference type="InterPro" id="IPR013655">
    <property type="entry name" value="PAS_fold_3"/>
</dbReference>
<dbReference type="Gene3D" id="3.30.450.40">
    <property type="match status" value="1"/>
</dbReference>
<dbReference type="PANTHER" id="PTHR43156">
    <property type="entry name" value="STAGE II SPORULATION PROTEIN E-RELATED"/>
    <property type="match status" value="1"/>
</dbReference>
<dbReference type="PROSITE" id="PS50112">
    <property type="entry name" value="PAS"/>
    <property type="match status" value="2"/>
</dbReference>
<dbReference type="SUPFAM" id="SSF81606">
    <property type="entry name" value="PP2C-like"/>
    <property type="match status" value="1"/>
</dbReference>
<evidence type="ECO:0000256" key="2">
    <source>
        <dbReference type="SAM" id="MobiDB-lite"/>
    </source>
</evidence>
<dbReference type="SMART" id="SM00086">
    <property type="entry name" value="PAC"/>
    <property type="match status" value="1"/>
</dbReference>
<dbReference type="InterPro" id="IPR029016">
    <property type="entry name" value="GAF-like_dom_sf"/>
</dbReference>
<dbReference type="Proteomes" id="UP001501161">
    <property type="component" value="Unassembled WGS sequence"/>
</dbReference>
<dbReference type="InterPro" id="IPR003018">
    <property type="entry name" value="GAF"/>
</dbReference>
<accession>A0ABP5IE58</accession>
<organism evidence="5 6">
    <name type="scientific">Nocardioides furvisabuli</name>
    <dbReference type="NCBI Taxonomy" id="375542"/>
    <lineage>
        <taxon>Bacteria</taxon>
        <taxon>Bacillati</taxon>
        <taxon>Actinomycetota</taxon>
        <taxon>Actinomycetes</taxon>
        <taxon>Propionibacteriales</taxon>
        <taxon>Nocardioidaceae</taxon>
        <taxon>Nocardioides</taxon>
    </lineage>
</organism>
<dbReference type="InterPro" id="IPR001610">
    <property type="entry name" value="PAC"/>
</dbReference>
<dbReference type="InterPro" id="IPR052016">
    <property type="entry name" value="Bact_Sigma-Reg"/>
</dbReference>
<dbReference type="Pfam" id="PF07228">
    <property type="entry name" value="SpoIIE"/>
    <property type="match status" value="1"/>
</dbReference>
<evidence type="ECO:0000313" key="6">
    <source>
        <dbReference type="Proteomes" id="UP001501161"/>
    </source>
</evidence>
<evidence type="ECO:0000259" key="3">
    <source>
        <dbReference type="PROSITE" id="PS50112"/>
    </source>
</evidence>
<dbReference type="SUPFAM" id="SSF55781">
    <property type="entry name" value="GAF domain-like"/>
    <property type="match status" value="1"/>
</dbReference>
<dbReference type="CDD" id="cd00130">
    <property type="entry name" value="PAS"/>
    <property type="match status" value="2"/>
</dbReference>